<evidence type="ECO:0000259" key="4">
    <source>
        <dbReference type="Pfam" id="PF13649"/>
    </source>
</evidence>
<sequence>MDDPTDPAFLKRRLDARGKVAALRAENSQEGASTAEGVTDIYVEAKGDPAAVPWADLAPKPQLLGWLADNPGRGRRAIDIGCGLGDNAEAISAAGYCTTAFDLSRPAIDWARRRFPDSAVKYRQADLFDMVPEGRGDFDLVHECHTIQTLSGKARDKSFSVIADLVAPGGTLLVLASLGQQGTQVSGPPYPLEPSELARFEDAGLTLVSENRFSVSWFGREYPQAFQVWRLA</sequence>
<dbReference type="CDD" id="cd02440">
    <property type="entry name" value="AdoMet_MTases"/>
    <property type="match status" value="1"/>
</dbReference>
<evidence type="ECO:0000256" key="1">
    <source>
        <dbReference type="ARBA" id="ARBA00022603"/>
    </source>
</evidence>
<protein>
    <submittedName>
        <fullName evidence="5">Methyltransferase domain-containing protein</fullName>
    </submittedName>
</protein>
<proteinExistence type="predicted"/>
<dbReference type="InterPro" id="IPR029063">
    <property type="entry name" value="SAM-dependent_MTases_sf"/>
</dbReference>
<gene>
    <name evidence="5" type="ORF">GR183_06100</name>
</gene>
<dbReference type="Pfam" id="PF13649">
    <property type="entry name" value="Methyltransf_25"/>
    <property type="match status" value="1"/>
</dbReference>
<dbReference type="Gene3D" id="3.40.50.150">
    <property type="entry name" value="Vaccinia Virus protein VP39"/>
    <property type="match status" value="1"/>
</dbReference>
<comment type="caution">
    <text evidence="5">The sequence shown here is derived from an EMBL/GenBank/DDBJ whole genome shotgun (WGS) entry which is preliminary data.</text>
</comment>
<dbReference type="GO" id="GO:0032259">
    <property type="term" value="P:methylation"/>
    <property type="evidence" value="ECO:0007669"/>
    <property type="project" value="UniProtKB-KW"/>
</dbReference>
<keyword evidence="6" id="KW-1185">Reference proteome</keyword>
<organism evidence="5 6">
    <name type="scientific">Stappia sediminis</name>
    <dbReference type="NCBI Taxonomy" id="2692190"/>
    <lineage>
        <taxon>Bacteria</taxon>
        <taxon>Pseudomonadati</taxon>
        <taxon>Pseudomonadota</taxon>
        <taxon>Alphaproteobacteria</taxon>
        <taxon>Hyphomicrobiales</taxon>
        <taxon>Stappiaceae</taxon>
        <taxon>Stappia</taxon>
    </lineage>
</organism>
<evidence type="ECO:0000313" key="5">
    <source>
        <dbReference type="EMBL" id="MXN64470.1"/>
    </source>
</evidence>
<evidence type="ECO:0000256" key="3">
    <source>
        <dbReference type="ARBA" id="ARBA00022691"/>
    </source>
</evidence>
<name>A0A7X3S782_9HYPH</name>
<dbReference type="GO" id="GO:0008168">
    <property type="term" value="F:methyltransferase activity"/>
    <property type="evidence" value="ECO:0007669"/>
    <property type="project" value="UniProtKB-KW"/>
</dbReference>
<dbReference type="SUPFAM" id="SSF53335">
    <property type="entry name" value="S-adenosyl-L-methionine-dependent methyltransferases"/>
    <property type="match status" value="1"/>
</dbReference>
<keyword evidence="2 5" id="KW-0808">Transferase</keyword>
<dbReference type="EMBL" id="WUMV01000002">
    <property type="protein sequence ID" value="MXN64470.1"/>
    <property type="molecule type" value="Genomic_DNA"/>
</dbReference>
<dbReference type="PANTHER" id="PTHR43464">
    <property type="entry name" value="METHYLTRANSFERASE"/>
    <property type="match status" value="1"/>
</dbReference>
<evidence type="ECO:0000313" key="6">
    <source>
        <dbReference type="Proteomes" id="UP000433101"/>
    </source>
</evidence>
<keyword evidence="1 5" id="KW-0489">Methyltransferase</keyword>
<dbReference type="Proteomes" id="UP000433101">
    <property type="component" value="Unassembled WGS sequence"/>
</dbReference>
<accession>A0A7X3S782</accession>
<dbReference type="InterPro" id="IPR041698">
    <property type="entry name" value="Methyltransf_25"/>
</dbReference>
<keyword evidence="3" id="KW-0949">S-adenosyl-L-methionine</keyword>
<reference evidence="5 6" key="1">
    <citation type="submission" date="2019-12" db="EMBL/GenBank/DDBJ databases">
        <authorList>
            <person name="Li M."/>
        </authorList>
    </citation>
    <scope>NUCLEOTIDE SEQUENCE [LARGE SCALE GENOMIC DNA]</scope>
    <source>
        <strain evidence="5 6">GBMRC 2046</strain>
    </source>
</reference>
<evidence type="ECO:0000256" key="2">
    <source>
        <dbReference type="ARBA" id="ARBA00022679"/>
    </source>
</evidence>
<dbReference type="PANTHER" id="PTHR43464:SF19">
    <property type="entry name" value="UBIQUINONE BIOSYNTHESIS O-METHYLTRANSFERASE, MITOCHONDRIAL"/>
    <property type="match status" value="1"/>
</dbReference>
<dbReference type="AlphaFoldDB" id="A0A7X3S782"/>
<feature type="domain" description="Methyltransferase" evidence="4">
    <location>
        <begin position="78"/>
        <end position="170"/>
    </location>
</feature>